<gene>
    <name evidence="3" type="ORF">GGR30_003669</name>
</gene>
<organism evidence="3 4">
    <name type="scientific">Martelella radicis</name>
    <dbReference type="NCBI Taxonomy" id="1397476"/>
    <lineage>
        <taxon>Bacteria</taxon>
        <taxon>Pseudomonadati</taxon>
        <taxon>Pseudomonadota</taxon>
        <taxon>Alphaproteobacteria</taxon>
        <taxon>Hyphomicrobiales</taxon>
        <taxon>Aurantimonadaceae</taxon>
        <taxon>Martelella</taxon>
    </lineage>
</organism>
<dbReference type="Gene3D" id="3.90.850.10">
    <property type="entry name" value="Fumarylacetoacetase-like, C-terminal domain"/>
    <property type="match status" value="1"/>
</dbReference>
<dbReference type="RefSeq" id="WP_183489227.1">
    <property type="nucleotide sequence ID" value="NZ_JACIDZ010000014.1"/>
</dbReference>
<dbReference type="PANTHER" id="PTHR30143">
    <property type="entry name" value="ACID HYDRATASE"/>
    <property type="match status" value="1"/>
</dbReference>
<comment type="caution">
    <text evidence="3">The sequence shown here is derived from an EMBL/GenBank/DDBJ whole genome shotgun (WGS) entry which is preliminary data.</text>
</comment>
<dbReference type="InterPro" id="IPR011234">
    <property type="entry name" value="Fumarylacetoacetase-like_C"/>
</dbReference>
<evidence type="ECO:0000313" key="3">
    <source>
        <dbReference type="EMBL" id="MBB4123721.1"/>
    </source>
</evidence>
<dbReference type="InterPro" id="IPR050772">
    <property type="entry name" value="Hydratase-Decarb/MhpD_sf"/>
</dbReference>
<dbReference type="PANTHER" id="PTHR30143:SF0">
    <property type="entry name" value="2-KETO-4-PENTENOATE HYDRATASE"/>
    <property type="match status" value="1"/>
</dbReference>
<dbReference type="GO" id="GO:0005737">
    <property type="term" value="C:cytoplasm"/>
    <property type="evidence" value="ECO:0007669"/>
    <property type="project" value="TreeGrafter"/>
</dbReference>
<evidence type="ECO:0000256" key="1">
    <source>
        <dbReference type="ARBA" id="ARBA00023239"/>
    </source>
</evidence>
<dbReference type="EC" id="4.2.1.80" evidence="3"/>
<proteinExistence type="predicted"/>
<evidence type="ECO:0000313" key="4">
    <source>
        <dbReference type="Proteomes" id="UP000530571"/>
    </source>
</evidence>
<keyword evidence="1 3" id="KW-0456">Lyase</keyword>
<dbReference type="Proteomes" id="UP000530571">
    <property type="component" value="Unassembled WGS sequence"/>
</dbReference>
<keyword evidence="4" id="KW-1185">Reference proteome</keyword>
<dbReference type="InterPro" id="IPR036663">
    <property type="entry name" value="Fumarylacetoacetase_C_sf"/>
</dbReference>
<sequence length="267" mass="27699">MTEDDIRTVATAFVAARQKTTILDTFPGKLPDTLDEAYRVQDKTLELDGRPVAGWKVAGVHPDLQAKLDATRIVGPVFAENVRRLPAGGMAEVTVFDGGFAALEAEFTAVFAKDLEPSDEGFTDAVILSALEGIHAGAEIASSPLPSLNAIGPLAVVSDHGNNAGAVVGPIIEGWENLDLAAMTSRMLVDGTLAGEGSAAKPAGGPLESIRQLAENLKARGLKVKKGDIVLTGMTTGIHEVTPGARARAEFAGAAPFEIAVSAARPR</sequence>
<accession>A0A7W6KM24</accession>
<dbReference type="GO" id="GO:0008684">
    <property type="term" value="F:2-oxopent-4-enoate hydratase activity"/>
    <property type="evidence" value="ECO:0007669"/>
    <property type="project" value="UniProtKB-EC"/>
</dbReference>
<evidence type="ECO:0000259" key="2">
    <source>
        <dbReference type="Pfam" id="PF01557"/>
    </source>
</evidence>
<dbReference type="EMBL" id="JACIDZ010000014">
    <property type="protein sequence ID" value="MBB4123721.1"/>
    <property type="molecule type" value="Genomic_DNA"/>
</dbReference>
<dbReference type="AlphaFoldDB" id="A0A7W6KM24"/>
<reference evidence="3 4" key="1">
    <citation type="submission" date="2020-08" db="EMBL/GenBank/DDBJ databases">
        <title>Genomic Encyclopedia of Type Strains, Phase IV (KMG-IV): sequencing the most valuable type-strain genomes for metagenomic binning, comparative biology and taxonomic classification.</title>
        <authorList>
            <person name="Goeker M."/>
        </authorList>
    </citation>
    <scope>NUCLEOTIDE SEQUENCE [LARGE SCALE GENOMIC DNA]</scope>
    <source>
        <strain evidence="3 4">DSM 28101</strain>
    </source>
</reference>
<dbReference type="Pfam" id="PF01557">
    <property type="entry name" value="FAA_hydrolase"/>
    <property type="match status" value="1"/>
</dbReference>
<protein>
    <submittedName>
        <fullName evidence="3">2-keto-4-pentenoate hydratase</fullName>
        <ecNumber evidence="3">4.2.1.80</ecNumber>
    </submittedName>
</protein>
<name>A0A7W6KM24_9HYPH</name>
<dbReference type="SUPFAM" id="SSF56529">
    <property type="entry name" value="FAH"/>
    <property type="match status" value="1"/>
</dbReference>
<feature type="domain" description="Fumarylacetoacetase-like C-terminal" evidence="2">
    <location>
        <begin position="103"/>
        <end position="253"/>
    </location>
</feature>